<evidence type="ECO:0000313" key="5">
    <source>
        <dbReference type="EMBL" id="OGG57477.1"/>
    </source>
</evidence>
<reference evidence="5 6" key="1">
    <citation type="journal article" date="2016" name="Nat. Commun.">
        <title>Thousands of microbial genomes shed light on interconnected biogeochemical processes in an aquifer system.</title>
        <authorList>
            <person name="Anantharaman K."/>
            <person name="Brown C.T."/>
            <person name="Hug L.A."/>
            <person name="Sharon I."/>
            <person name="Castelle C.J."/>
            <person name="Probst A.J."/>
            <person name="Thomas B.C."/>
            <person name="Singh A."/>
            <person name="Wilkins M.J."/>
            <person name="Karaoz U."/>
            <person name="Brodie E.L."/>
            <person name="Williams K.H."/>
            <person name="Hubbard S.S."/>
            <person name="Banfield J.F."/>
        </authorList>
    </citation>
    <scope>NUCLEOTIDE SEQUENCE [LARGE SCALE GENOMIC DNA]</scope>
</reference>
<dbReference type="InterPro" id="IPR008145">
    <property type="entry name" value="GK/Ca_channel_bsu"/>
</dbReference>
<dbReference type="GO" id="GO:0004385">
    <property type="term" value="F:GMP kinase activity"/>
    <property type="evidence" value="ECO:0007669"/>
    <property type="project" value="TreeGrafter"/>
</dbReference>
<dbReference type="Proteomes" id="UP000177958">
    <property type="component" value="Unassembled WGS sequence"/>
</dbReference>
<dbReference type="SMART" id="SM00072">
    <property type="entry name" value="GuKc"/>
    <property type="match status" value="1"/>
</dbReference>
<dbReference type="PANTHER" id="PTHR23117:SF13">
    <property type="entry name" value="GUANYLATE KINASE"/>
    <property type="match status" value="1"/>
</dbReference>
<proteinExistence type="inferred from homology"/>
<keyword evidence="3" id="KW-0418">Kinase</keyword>
<dbReference type="GO" id="GO:0005829">
    <property type="term" value="C:cytosol"/>
    <property type="evidence" value="ECO:0007669"/>
    <property type="project" value="TreeGrafter"/>
</dbReference>
<evidence type="ECO:0000256" key="3">
    <source>
        <dbReference type="ARBA" id="ARBA00022777"/>
    </source>
</evidence>
<dbReference type="CDD" id="cd00071">
    <property type="entry name" value="GMPK"/>
    <property type="match status" value="1"/>
</dbReference>
<gene>
    <name evidence="5" type="ORF">A2853_03910</name>
</gene>
<accession>A0A1F6D816</accession>
<organism evidence="5 6">
    <name type="scientific">Candidatus Kaiserbacteria bacterium RIFCSPHIGHO2_01_FULL_55_17</name>
    <dbReference type="NCBI Taxonomy" id="1798484"/>
    <lineage>
        <taxon>Bacteria</taxon>
        <taxon>Candidatus Kaiseribacteriota</taxon>
    </lineage>
</organism>
<dbReference type="InterPro" id="IPR008144">
    <property type="entry name" value="Guanylate_kin-like_dom"/>
</dbReference>
<evidence type="ECO:0000256" key="2">
    <source>
        <dbReference type="ARBA" id="ARBA00022679"/>
    </source>
</evidence>
<name>A0A1F6D816_9BACT</name>
<dbReference type="InterPro" id="IPR027417">
    <property type="entry name" value="P-loop_NTPase"/>
</dbReference>
<sequence>MGKRSVVVIAGPTGSGETTITNEVVRMRPRVTRLVTATTRLPRPGERNGVDYYFFTKEEFAQEKEKGNILESTYIENRDTYYGTYKPDLDAKLGAGSIVVINPDLVGAQFYKKNYDATTIFILPESIDAIERRLRQRNPEFSDAEIAKRRANAEAEMENEKSFYDYVVTNADGKLEQAVDEVVAILKKEGYTL</sequence>
<protein>
    <recommendedName>
        <fullName evidence="4">Guanylate kinase-like domain-containing protein</fullName>
    </recommendedName>
</protein>
<dbReference type="SUPFAM" id="SSF52540">
    <property type="entry name" value="P-loop containing nucleoside triphosphate hydrolases"/>
    <property type="match status" value="1"/>
</dbReference>
<evidence type="ECO:0000259" key="4">
    <source>
        <dbReference type="PROSITE" id="PS50052"/>
    </source>
</evidence>
<evidence type="ECO:0000256" key="1">
    <source>
        <dbReference type="ARBA" id="ARBA00005790"/>
    </source>
</evidence>
<comment type="caution">
    <text evidence="5">The sequence shown here is derived from an EMBL/GenBank/DDBJ whole genome shotgun (WGS) entry which is preliminary data.</text>
</comment>
<dbReference type="Pfam" id="PF00625">
    <property type="entry name" value="Guanylate_kin"/>
    <property type="match status" value="1"/>
</dbReference>
<evidence type="ECO:0000313" key="6">
    <source>
        <dbReference type="Proteomes" id="UP000177958"/>
    </source>
</evidence>
<dbReference type="PANTHER" id="PTHR23117">
    <property type="entry name" value="GUANYLATE KINASE-RELATED"/>
    <property type="match status" value="1"/>
</dbReference>
<keyword evidence="2" id="KW-0808">Transferase</keyword>
<dbReference type="EMBL" id="MFKX01000026">
    <property type="protein sequence ID" value="OGG57477.1"/>
    <property type="molecule type" value="Genomic_DNA"/>
</dbReference>
<dbReference type="Gene3D" id="3.40.50.300">
    <property type="entry name" value="P-loop containing nucleotide triphosphate hydrolases"/>
    <property type="match status" value="1"/>
</dbReference>
<comment type="similarity">
    <text evidence="1">Belongs to the guanylate kinase family.</text>
</comment>
<dbReference type="AlphaFoldDB" id="A0A1F6D816"/>
<dbReference type="PROSITE" id="PS50052">
    <property type="entry name" value="GUANYLATE_KINASE_2"/>
    <property type="match status" value="1"/>
</dbReference>
<feature type="domain" description="Guanylate kinase-like" evidence="4">
    <location>
        <begin position="4"/>
        <end position="187"/>
    </location>
</feature>